<dbReference type="EMBL" id="CP042910">
    <property type="protein sequence ID" value="QEG16177.1"/>
    <property type="molecule type" value="Genomic_DNA"/>
</dbReference>
<accession>A0ABX5YKL8</accession>
<name>A0ABX5YKL8_9PLAN</name>
<reference evidence="1 2" key="1">
    <citation type="submission" date="2019-08" db="EMBL/GenBank/DDBJ databases">
        <title>Deep-cultivation of Planctomycetes and their phenomic and genomic characterization uncovers novel biology.</title>
        <authorList>
            <person name="Wiegand S."/>
            <person name="Jogler M."/>
            <person name="Boedeker C."/>
            <person name="Pinto D."/>
            <person name="Vollmers J."/>
            <person name="Rivas-Marin E."/>
            <person name="Kohn T."/>
            <person name="Peeters S.H."/>
            <person name="Heuer A."/>
            <person name="Rast P."/>
            <person name="Oberbeckmann S."/>
            <person name="Bunk B."/>
            <person name="Jeske O."/>
            <person name="Meyerdierks A."/>
            <person name="Storesund J.E."/>
            <person name="Kallscheuer N."/>
            <person name="Luecker S."/>
            <person name="Lage O.M."/>
            <person name="Pohl T."/>
            <person name="Merkel B.J."/>
            <person name="Hornburger P."/>
            <person name="Mueller R.-W."/>
            <person name="Bruemmer F."/>
            <person name="Labrenz M."/>
            <person name="Spormann A.M."/>
            <person name="Op den Camp H."/>
            <person name="Overmann J."/>
            <person name="Amann R."/>
            <person name="Jetten M.S.M."/>
            <person name="Mascher T."/>
            <person name="Medema M.H."/>
            <person name="Devos D.P."/>
            <person name="Kaster A.-K."/>
            <person name="Ovreas L."/>
            <person name="Rohde M."/>
            <person name="Galperin M.Y."/>
            <person name="Jogler C."/>
        </authorList>
    </citation>
    <scope>NUCLEOTIDE SEQUENCE [LARGE SCALE GENOMIC DNA]</scope>
    <source>
        <strain evidence="1 2">DSM 8797</strain>
    </source>
</reference>
<gene>
    <name evidence="1" type="ORF">GmarT_20380</name>
</gene>
<proteinExistence type="predicted"/>
<organism evidence="1 2">
    <name type="scientific">Gimesia maris</name>
    <dbReference type="NCBI Taxonomy" id="122"/>
    <lineage>
        <taxon>Bacteria</taxon>
        <taxon>Pseudomonadati</taxon>
        <taxon>Planctomycetota</taxon>
        <taxon>Planctomycetia</taxon>
        <taxon>Planctomycetales</taxon>
        <taxon>Planctomycetaceae</taxon>
        <taxon>Gimesia</taxon>
    </lineage>
</organism>
<sequence length="76" mass="8783">MFPKWPNVVILNLHSHFAEMQGRPKHVRIADVVDSIEFLDEEVSAITYNSESLAKRLGLSIDEIQNFFSQFAFVQM</sequence>
<keyword evidence="2" id="KW-1185">Reference proteome</keyword>
<dbReference type="Proteomes" id="UP000322887">
    <property type="component" value="Chromosome"/>
</dbReference>
<evidence type="ECO:0000313" key="1">
    <source>
        <dbReference type="EMBL" id="QEG16177.1"/>
    </source>
</evidence>
<evidence type="ECO:0000313" key="2">
    <source>
        <dbReference type="Proteomes" id="UP000322887"/>
    </source>
</evidence>
<protein>
    <submittedName>
        <fullName evidence="1">Uncharacterized protein</fullName>
    </submittedName>
</protein>